<protein>
    <submittedName>
        <fullName evidence="2">Uncharacterized protein</fullName>
    </submittedName>
</protein>
<dbReference type="EMBL" id="GEZM01011045">
    <property type="protein sequence ID" value="JAV93671.1"/>
    <property type="molecule type" value="Transcribed_RNA"/>
</dbReference>
<name>A0A1Y1N727_PHOPY</name>
<feature type="region of interest" description="Disordered" evidence="1">
    <location>
        <begin position="1"/>
        <end position="67"/>
    </location>
</feature>
<dbReference type="EMBL" id="GEZM01011044">
    <property type="protein sequence ID" value="JAV93672.1"/>
    <property type="molecule type" value="Transcribed_RNA"/>
</dbReference>
<feature type="compositionally biased region" description="Polar residues" evidence="1">
    <location>
        <begin position="48"/>
        <end position="59"/>
    </location>
</feature>
<organism evidence="2">
    <name type="scientific">Photinus pyralis</name>
    <name type="common">Common eastern firefly</name>
    <name type="synonym">Lampyris pyralis</name>
    <dbReference type="NCBI Taxonomy" id="7054"/>
    <lineage>
        <taxon>Eukaryota</taxon>
        <taxon>Metazoa</taxon>
        <taxon>Ecdysozoa</taxon>
        <taxon>Arthropoda</taxon>
        <taxon>Hexapoda</taxon>
        <taxon>Insecta</taxon>
        <taxon>Pterygota</taxon>
        <taxon>Neoptera</taxon>
        <taxon>Endopterygota</taxon>
        <taxon>Coleoptera</taxon>
        <taxon>Polyphaga</taxon>
        <taxon>Elateriformia</taxon>
        <taxon>Elateroidea</taxon>
        <taxon>Lampyridae</taxon>
        <taxon>Lampyrinae</taxon>
        <taxon>Photinus</taxon>
    </lineage>
</organism>
<dbReference type="AlphaFoldDB" id="A0A1Y1N727"/>
<evidence type="ECO:0000313" key="2">
    <source>
        <dbReference type="EMBL" id="JAV93671.1"/>
    </source>
</evidence>
<accession>A0A1Y1N727</accession>
<proteinExistence type="predicted"/>
<sequence>MSSSSMDSSTPIASMAKKYSTCRTGKSSANTSTTTRAAATKPSCPLSGKSTSSDQSSNPMKEFKLNRVSSTPELVLKICGNTLVSVKSEHGPVAMNTAFICFKKPISHSARPPHSTLPKRCPP</sequence>
<feature type="compositionally biased region" description="Low complexity" evidence="1">
    <location>
        <begin position="27"/>
        <end position="40"/>
    </location>
</feature>
<reference evidence="2" key="1">
    <citation type="journal article" date="2016" name="Sci. Rep.">
        <title>Molecular characterization of firefly nuptial gifts: a multi-omics approach sheds light on postcopulatory sexual selection.</title>
        <authorList>
            <person name="Al-Wathiqui N."/>
            <person name="Fallon T.R."/>
            <person name="South A."/>
            <person name="Weng J.K."/>
            <person name="Lewis S.M."/>
        </authorList>
    </citation>
    <scope>NUCLEOTIDE SEQUENCE</scope>
</reference>
<evidence type="ECO:0000256" key="1">
    <source>
        <dbReference type="SAM" id="MobiDB-lite"/>
    </source>
</evidence>